<dbReference type="SUPFAM" id="SSF50475">
    <property type="entry name" value="FMN-binding split barrel"/>
    <property type="match status" value="1"/>
</dbReference>
<dbReference type="Gene3D" id="2.30.110.10">
    <property type="entry name" value="Electron Transport, Fmn-binding Protein, Chain A"/>
    <property type="match status" value="1"/>
</dbReference>
<reference evidence="3 4" key="1">
    <citation type="submission" date="2021-01" db="EMBL/GenBank/DDBJ databases">
        <title>Whole genome shotgun sequence of Plantactinospora endophytica NBRC 110450.</title>
        <authorList>
            <person name="Komaki H."/>
            <person name="Tamura T."/>
        </authorList>
    </citation>
    <scope>NUCLEOTIDE SEQUENCE [LARGE SCALE GENOMIC DNA]</scope>
    <source>
        <strain evidence="3 4">NBRC 110450</strain>
    </source>
</reference>
<organism evidence="3 4">
    <name type="scientific">Plantactinospora endophytica</name>
    <dbReference type="NCBI Taxonomy" id="673535"/>
    <lineage>
        <taxon>Bacteria</taxon>
        <taxon>Bacillati</taxon>
        <taxon>Actinomycetota</taxon>
        <taxon>Actinomycetes</taxon>
        <taxon>Micromonosporales</taxon>
        <taxon>Micromonosporaceae</taxon>
        <taxon>Plantactinospora</taxon>
    </lineage>
</organism>
<dbReference type="EMBL" id="BONW01000041">
    <property type="protein sequence ID" value="GIG91879.1"/>
    <property type="molecule type" value="Genomic_DNA"/>
</dbReference>
<evidence type="ECO:0000313" key="3">
    <source>
        <dbReference type="EMBL" id="GIG91879.1"/>
    </source>
</evidence>
<evidence type="ECO:0000313" key="4">
    <source>
        <dbReference type="Proteomes" id="UP000646749"/>
    </source>
</evidence>
<gene>
    <name evidence="3" type="ORF">Pen02_68150</name>
</gene>
<name>A0ABQ4EB60_9ACTN</name>
<evidence type="ECO:0000259" key="2">
    <source>
        <dbReference type="Pfam" id="PF01243"/>
    </source>
</evidence>
<comment type="caution">
    <text evidence="3">The sequence shown here is derived from an EMBL/GenBank/DDBJ whole genome shotgun (WGS) entry which is preliminary data.</text>
</comment>
<evidence type="ECO:0000256" key="1">
    <source>
        <dbReference type="ARBA" id="ARBA00023002"/>
    </source>
</evidence>
<keyword evidence="4" id="KW-1185">Reference proteome</keyword>
<dbReference type="InterPro" id="IPR052019">
    <property type="entry name" value="F420H2_bilvrd_red/Heme_oxyg"/>
</dbReference>
<dbReference type="InterPro" id="IPR011576">
    <property type="entry name" value="Pyridox_Oxase_N"/>
</dbReference>
<sequence>MIFVGWEANVTDGRTEQALLGIVRDGSLGVLATIKRDGRPQLSNVNYTFDPERRLIRVSITDGRAKTANLRRDPRASFQVSTPDGWAYAVVEGRAELTPVAAEPTDPTVEELVDVFRLIQGEHPDWDDYRRAMVADRRLVLRLPVNRVYGAPPRG</sequence>
<keyword evidence="1" id="KW-0560">Oxidoreductase</keyword>
<accession>A0ABQ4EB60</accession>
<dbReference type="PANTHER" id="PTHR35176:SF2">
    <property type="entry name" value="F420H(2)-DEPENDENT REDUCTASE RV1155"/>
    <property type="match status" value="1"/>
</dbReference>
<feature type="domain" description="Pyridoxamine 5'-phosphate oxidase N-terminal" evidence="2">
    <location>
        <begin position="18"/>
        <end position="99"/>
    </location>
</feature>
<protein>
    <submittedName>
        <fullName evidence="3">PPOX class F420-dependent enzyme</fullName>
    </submittedName>
</protein>
<proteinExistence type="predicted"/>
<dbReference type="PANTHER" id="PTHR35176">
    <property type="entry name" value="HEME OXYGENASE HI_0854-RELATED"/>
    <property type="match status" value="1"/>
</dbReference>
<dbReference type="Proteomes" id="UP000646749">
    <property type="component" value="Unassembled WGS sequence"/>
</dbReference>
<dbReference type="InterPro" id="IPR019920">
    <property type="entry name" value="F420-binding_dom_put"/>
</dbReference>
<dbReference type="Pfam" id="PF01243">
    <property type="entry name" value="PNPOx_N"/>
    <property type="match status" value="1"/>
</dbReference>
<dbReference type="NCBIfam" id="TIGR03618">
    <property type="entry name" value="Rv1155_F420"/>
    <property type="match status" value="1"/>
</dbReference>
<dbReference type="InterPro" id="IPR012349">
    <property type="entry name" value="Split_barrel_FMN-bd"/>
</dbReference>